<dbReference type="RefSeq" id="WP_173230292.1">
    <property type="nucleotide sequence ID" value="NZ_CP053941.1"/>
</dbReference>
<proteinExistence type="inferred from homology"/>
<comment type="function">
    <text evidence="6">Stabilizes TBP binding to an archaeal box-A promoter. Also responsible for recruiting RNA polymerase II to the pre-initiation complex (DNA-TBP-TFIIB).</text>
</comment>
<dbReference type="SUPFAM" id="SSF47954">
    <property type="entry name" value="Cyclin-like"/>
    <property type="match status" value="2"/>
</dbReference>
<keyword evidence="5" id="KW-0804">Transcription</keyword>
<evidence type="ECO:0000256" key="2">
    <source>
        <dbReference type="ARBA" id="ARBA00013932"/>
    </source>
</evidence>
<feature type="domain" description="Cyclin-like" evidence="7">
    <location>
        <begin position="49"/>
        <end position="133"/>
    </location>
</feature>
<dbReference type="GeneID" id="55595702"/>
<dbReference type="GO" id="GO:0097550">
    <property type="term" value="C:transcription preinitiation complex"/>
    <property type="evidence" value="ECO:0007669"/>
    <property type="project" value="TreeGrafter"/>
</dbReference>
<organism evidence="8 9">
    <name type="scientific">Halorubrum salinarum</name>
    <dbReference type="NCBI Taxonomy" id="2739057"/>
    <lineage>
        <taxon>Archaea</taxon>
        <taxon>Methanobacteriati</taxon>
        <taxon>Methanobacteriota</taxon>
        <taxon>Stenosarchaea group</taxon>
        <taxon>Halobacteria</taxon>
        <taxon>Halobacteriales</taxon>
        <taxon>Haloferacaceae</taxon>
        <taxon>Halorubrum</taxon>
    </lineage>
</organism>
<dbReference type="InterPro" id="IPR013150">
    <property type="entry name" value="TFIIB_cyclin"/>
</dbReference>
<dbReference type="GO" id="GO:0003743">
    <property type="term" value="F:translation initiation factor activity"/>
    <property type="evidence" value="ECO:0007669"/>
    <property type="project" value="UniProtKB-KW"/>
</dbReference>
<dbReference type="PRINTS" id="PR00685">
    <property type="entry name" value="TIFACTORIIB"/>
</dbReference>
<accession>A0A7D4CTM4</accession>
<dbReference type="InterPro" id="IPR013763">
    <property type="entry name" value="Cyclin-like_dom"/>
</dbReference>
<protein>
    <recommendedName>
        <fullName evidence="2">Transcription initiation factor IIB</fullName>
    </recommendedName>
</protein>
<dbReference type="CDD" id="cd20550">
    <property type="entry name" value="CYCLIN_TFIIB_archaea_like_rpt2"/>
    <property type="match status" value="1"/>
</dbReference>
<evidence type="ECO:0000256" key="6">
    <source>
        <dbReference type="ARBA" id="ARBA00053882"/>
    </source>
</evidence>
<keyword evidence="8" id="KW-0396">Initiation factor</keyword>
<evidence type="ECO:0000313" key="9">
    <source>
        <dbReference type="Proteomes" id="UP000505020"/>
    </source>
</evidence>
<keyword evidence="4" id="KW-0805">Transcription regulation</keyword>
<dbReference type="InterPro" id="IPR036915">
    <property type="entry name" value="Cyclin-like_sf"/>
</dbReference>
<dbReference type="PANTHER" id="PTHR11618:SF13">
    <property type="entry name" value="TRANSCRIPTION INITIATION FACTOR IIB"/>
    <property type="match status" value="1"/>
</dbReference>
<dbReference type="SMART" id="SM00385">
    <property type="entry name" value="CYCLIN"/>
    <property type="match status" value="2"/>
</dbReference>
<dbReference type="AlphaFoldDB" id="A0A7D4CTM4"/>
<keyword evidence="8" id="KW-0648">Protein biosynthesis</keyword>
<keyword evidence="3" id="KW-0677">Repeat</keyword>
<evidence type="ECO:0000256" key="3">
    <source>
        <dbReference type="ARBA" id="ARBA00022737"/>
    </source>
</evidence>
<gene>
    <name evidence="8" type="ORF">HPS36_11830</name>
</gene>
<dbReference type="PANTHER" id="PTHR11618">
    <property type="entry name" value="TRANSCRIPTION INITIATION FACTOR IIB-RELATED"/>
    <property type="match status" value="1"/>
</dbReference>
<feature type="domain" description="Cyclin-like" evidence="7">
    <location>
        <begin position="147"/>
        <end position="228"/>
    </location>
</feature>
<evidence type="ECO:0000256" key="4">
    <source>
        <dbReference type="ARBA" id="ARBA00023015"/>
    </source>
</evidence>
<dbReference type="CDD" id="cd00043">
    <property type="entry name" value="CYCLIN_SF"/>
    <property type="match status" value="1"/>
</dbReference>
<reference evidence="8 9" key="1">
    <citation type="submission" date="2020-05" db="EMBL/GenBank/DDBJ databases">
        <title>Halorubrum RHB-C sp.nov., an extremely halophilic archaeon isolated from solar salt farm.</title>
        <authorList>
            <person name="Ho H."/>
            <person name="Danganan R.E."/>
            <person name="Dedeles G.R."/>
            <person name="Kim S.-G."/>
        </authorList>
    </citation>
    <scope>NUCLEOTIDE SEQUENCE [LARGE SCALE GENOMIC DNA]</scope>
    <source>
        <strain evidence="8 9">RHB-C</strain>
    </source>
</reference>
<dbReference type="Gene3D" id="1.10.472.10">
    <property type="entry name" value="Cyclin-like"/>
    <property type="match status" value="2"/>
</dbReference>
<dbReference type="FunFam" id="1.10.472.10:FF:000023">
    <property type="entry name" value="Transcription initiation factor IIB"/>
    <property type="match status" value="1"/>
</dbReference>
<dbReference type="GO" id="GO:0017025">
    <property type="term" value="F:TBP-class protein binding"/>
    <property type="evidence" value="ECO:0007669"/>
    <property type="project" value="InterPro"/>
</dbReference>
<name>A0A7D4CTM4_9EURY</name>
<dbReference type="GO" id="GO:0070897">
    <property type="term" value="P:transcription preinitiation complex assembly"/>
    <property type="evidence" value="ECO:0007669"/>
    <property type="project" value="InterPro"/>
</dbReference>
<dbReference type="KEGG" id="hsai:HPS36_11830"/>
<evidence type="ECO:0000256" key="5">
    <source>
        <dbReference type="ARBA" id="ARBA00023163"/>
    </source>
</evidence>
<dbReference type="EMBL" id="CP053941">
    <property type="protein sequence ID" value="QKG93519.1"/>
    <property type="molecule type" value="Genomic_DNA"/>
</dbReference>
<evidence type="ECO:0000313" key="8">
    <source>
        <dbReference type="EMBL" id="QKG93519.1"/>
    </source>
</evidence>
<evidence type="ECO:0000256" key="1">
    <source>
        <dbReference type="ARBA" id="ARBA00010857"/>
    </source>
</evidence>
<evidence type="ECO:0000259" key="7">
    <source>
        <dbReference type="SMART" id="SM00385"/>
    </source>
</evidence>
<dbReference type="Proteomes" id="UP000505020">
    <property type="component" value="Chromosome"/>
</dbReference>
<comment type="similarity">
    <text evidence="1">Belongs to the TFIIB family.</text>
</comment>
<dbReference type="Pfam" id="PF00382">
    <property type="entry name" value="TFIIB"/>
    <property type="match status" value="1"/>
</dbReference>
<keyword evidence="9" id="KW-1185">Reference proteome</keyword>
<sequence>MSEEFIEEIDDILSDVLSDVDSTSPAEIEQNITFGQSVSAERQTAIVDGRINQLAAELDVPEAAVDLAKSLRDQYRNQRGDLIGTALELVAASCLYCAVKVTEVPLDPTDFVAADDTVVTRKALLRRSKDIASTVGLDPSAFFGSEHYVDRYCDALDVTDAVNERAREIIEITEESGLSSGKSPSGWAAAAVYNACLDVGEKRTQQELSRVANVSEVTIRNRYQEQRAELRQVDSLPSDPVGVINHVVDASGVDNPTRELAELLIREARSEQYPVDADATLWGLAALRRASQLTDGDVKLKTLSQHIDEDSDAIKSRASGLQSVITQAELDEFRATHVQ</sequence>
<dbReference type="InterPro" id="IPR000812">
    <property type="entry name" value="TFIIB"/>
</dbReference>